<dbReference type="Gene3D" id="3.90.950.10">
    <property type="match status" value="1"/>
</dbReference>
<evidence type="ECO:0000313" key="3">
    <source>
        <dbReference type="EMBL" id="MBD5807382.1"/>
    </source>
</evidence>
<reference evidence="3 4" key="1">
    <citation type="submission" date="2018-07" db="EMBL/GenBank/DDBJ databases">
        <title>Phylogenomic Insights into understanding Host Adaptation of Lactobacillus reuteri by a novel species, Lactobacillus spp. M31.</title>
        <authorList>
            <person name="Sharma S."/>
            <person name="Patil P."/>
            <person name="Korpole S."/>
            <person name="Patil P.B."/>
        </authorList>
    </citation>
    <scope>NUCLEOTIDE SEQUENCE [LARGE SCALE GENOMIC DNA]</scope>
    <source>
        <strain evidence="3 4">M31</strain>
    </source>
</reference>
<dbReference type="Pfam" id="PF01725">
    <property type="entry name" value="Ham1p_like"/>
    <property type="match status" value="1"/>
</dbReference>
<gene>
    <name evidence="3" type="ORF">DTK66_09830</name>
</gene>
<organism evidence="3 4">
    <name type="scientific">Limosilactobacillus walteri</name>
    <dbReference type="NCBI Taxonomy" id="2268022"/>
    <lineage>
        <taxon>Bacteria</taxon>
        <taxon>Bacillati</taxon>
        <taxon>Bacillota</taxon>
        <taxon>Bacilli</taxon>
        <taxon>Lactobacillales</taxon>
        <taxon>Lactobacillaceae</taxon>
        <taxon>Limosilactobacillus</taxon>
    </lineage>
</organism>
<name>A0ABR8P9P6_9LACO</name>
<dbReference type="CDD" id="cd00515">
    <property type="entry name" value="HAM1"/>
    <property type="match status" value="1"/>
</dbReference>
<comment type="caution">
    <text evidence="3">The sequence shown here is derived from an EMBL/GenBank/DDBJ whole genome shotgun (WGS) entry which is preliminary data.</text>
</comment>
<evidence type="ECO:0000313" key="4">
    <source>
        <dbReference type="Proteomes" id="UP000704341"/>
    </source>
</evidence>
<proteinExistence type="inferred from homology"/>
<evidence type="ECO:0000256" key="1">
    <source>
        <dbReference type="ARBA" id="ARBA00008023"/>
    </source>
</evidence>
<dbReference type="SUPFAM" id="SSF52972">
    <property type="entry name" value="ITPase-like"/>
    <property type="match status" value="1"/>
</dbReference>
<accession>A0ABR8P9P6</accession>
<dbReference type="InterPro" id="IPR002637">
    <property type="entry name" value="RdgB/HAM1"/>
</dbReference>
<dbReference type="InterPro" id="IPR029001">
    <property type="entry name" value="ITPase-like_fam"/>
</dbReference>
<dbReference type="PANTHER" id="PTHR11067">
    <property type="entry name" value="INOSINE TRIPHOSPHATE PYROPHOSPHATASE/HAM1 PROTEIN"/>
    <property type="match status" value="1"/>
</dbReference>
<keyword evidence="4" id="KW-1185">Reference proteome</keyword>
<dbReference type="RefSeq" id="WP_153931376.1">
    <property type="nucleotide sequence ID" value="NZ_QORN01000047.1"/>
</dbReference>
<dbReference type="Proteomes" id="UP000704341">
    <property type="component" value="Unassembled WGS sequence"/>
</dbReference>
<dbReference type="PANTHER" id="PTHR11067:SF9">
    <property type="entry name" value="INOSINE TRIPHOSPHATE PYROPHOSPHATASE"/>
    <property type="match status" value="1"/>
</dbReference>
<keyword evidence="2" id="KW-0378">Hydrolase</keyword>
<protein>
    <submittedName>
        <fullName evidence="3">Non-canonical purine NTP pyrophosphatase</fullName>
    </submittedName>
</protein>
<sequence length="197" mass="22232">MKHSFIIATHNQRKARQIEEVLQFYHYNGQMYTTKLPQQQFPPEATISYRENAIGKAVFISRQLPTDLIIADDSGLELVAFPNRYGVQTARELAVEVPNGQLNNYLIHLVAGKSRQFSMKTTIALAVGGHVKKIGYGELTGTIADKERGQNSTGFDRIFIPAGEKRTLAEMERAQRFSYLHRARAVKNLVAQLENAR</sequence>
<evidence type="ECO:0000256" key="2">
    <source>
        <dbReference type="ARBA" id="ARBA00022801"/>
    </source>
</evidence>
<comment type="similarity">
    <text evidence="1">Belongs to the HAM1 NTPase family.</text>
</comment>
<dbReference type="EMBL" id="QORN01000047">
    <property type="protein sequence ID" value="MBD5807382.1"/>
    <property type="molecule type" value="Genomic_DNA"/>
</dbReference>